<organism evidence="3 4">
    <name type="scientific">Cinnamomum micranthum f. kanehirae</name>
    <dbReference type="NCBI Taxonomy" id="337451"/>
    <lineage>
        <taxon>Eukaryota</taxon>
        <taxon>Viridiplantae</taxon>
        <taxon>Streptophyta</taxon>
        <taxon>Embryophyta</taxon>
        <taxon>Tracheophyta</taxon>
        <taxon>Spermatophyta</taxon>
        <taxon>Magnoliopsida</taxon>
        <taxon>Magnoliidae</taxon>
        <taxon>Laurales</taxon>
        <taxon>Lauraceae</taxon>
        <taxon>Cinnamomum</taxon>
    </lineage>
</organism>
<accession>A0A443NPD5</accession>
<dbReference type="Proteomes" id="UP000283530">
    <property type="component" value="Unassembled WGS sequence"/>
</dbReference>
<feature type="compositionally biased region" description="Basic and acidic residues" evidence="2">
    <location>
        <begin position="100"/>
        <end position="120"/>
    </location>
</feature>
<feature type="region of interest" description="Disordered" evidence="2">
    <location>
        <begin position="61"/>
        <end position="120"/>
    </location>
</feature>
<comment type="caution">
    <text evidence="3">The sequence shown here is derived from an EMBL/GenBank/DDBJ whole genome shotgun (WGS) entry which is preliminary data.</text>
</comment>
<sequence length="286" mass="32636">MRRQGQYADSGVSRMMAAQLQQLSAQRMQHNSAMNHYSGQPDTLPIDEECKYITSKVEGQWQWDRDGPKGPSSLSSQLYKEGKFSQGSDPSRSLFQGQRPDLKLGVDKQANKDTRAQDHEQDMEIGYEEHTIPPTFESLEQKFIDDIMKLTKEQQEEEDAENARHRERIGEINAQYQEKLMAMRARQAAHRDEFLRRESQARQHQYQQAGLNHYQNSAGPSDPHGYGAPATVASDALGEAHRAYAAGHYESHRERAQYMGGNQDHGFESRGNYTGGRSYGSGRRYY</sequence>
<protein>
    <submittedName>
        <fullName evidence="3">Uncharacterized protein</fullName>
    </submittedName>
</protein>
<dbReference type="OrthoDB" id="1899623at2759"/>
<feature type="compositionally biased region" description="Polar residues" evidence="2">
    <location>
        <begin position="85"/>
        <end position="96"/>
    </location>
</feature>
<evidence type="ECO:0000313" key="4">
    <source>
        <dbReference type="Proteomes" id="UP000283530"/>
    </source>
</evidence>
<evidence type="ECO:0000256" key="2">
    <source>
        <dbReference type="SAM" id="MobiDB-lite"/>
    </source>
</evidence>
<dbReference type="PANTHER" id="PTHR34210">
    <property type="entry name" value="OS01G0252900 PROTEIN"/>
    <property type="match status" value="1"/>
</dbReference>
<name>A0A443NPD5_9MAGN</name>
<evidence type="ECO:0000313" key="3">
    <source>
        <dbReference type="EMBL" id="RWR80336.1"/>
    </source>
</evidence>
<dbReference type="PANTHER" id="PTHR34210:SF1">
    <property type="entry name" value="OS03G0274700 PROTEIN"/>
    <property type="match status" value="1"/>
</dbReference>
<keyword evidence="1" id="KW-0175">Coiled coil</keyword>
<dbReference type="EMBL" id="QPKB01000003">
    <property type="protein sequence ID" value="RWR80336.1"/>
    <property type="molecule type" value="Genomic_DNA"/>
</dbReference>
<gene>
    <name evidence="3" type="ORF">CKAN_00897000</name>
</gene>
<feature type="coiled-coil region" evidence="1">
    <location>
        <begin position="148"/>
        <end position="193"/>
    </location>
</feature>
<feature type="region of interest" description="Disordered" evidence="2">
    <location>
        <begin position="260"/>
        <end position="286"/>
    </location>
</feature>
<reference evidence="3 4" key="1">
    <citation type="journal article" date="2019" name="Nat. Plants">
        <title>Stout camphor tree genome fills gaps in understanding of flowering plant genome evolution.</title>
        <authorList>
            <person name="Chaw S.M."/>
            <person name="Liu Y.C."/>
            <person name="Wu Y.W."/>
            <person name="Wang H.Y."/>
            <person name="Lin C.I."/>
            <person name="Wu C.S."/>
            <person name="Ke H.M."/>
            <person name="Chang L.Y."/>
            <person name="Hsu C.Y."/>
            <person name="Yang H.T."/>
            <person name="Sudianto E."/>
            <person name="Hsu M.H."/>
            <person name="Wu K.P."/>
            <person name="Wang L.N."/>
            <person name="Leebens-Mack J.H."/>
            <person name="Tsai I.J."/>
        </authorList>
    </citation>
    <scope>NUCLEOTIDE SEQUENCE [LARGE SCALE GENOMIC DNA]</scope>
    <source>
        <strain evidence="4">cv. Chaw 1501</strain>
        <tissue evidence="3">Young leaves</tissue>
    </source>
</reference>
<proteinExistence type="predicted"/>
<evidence type="ECO:0000256" key="1">
    <source>
        <dbReference type="SAM" id="Coils"/>
    </source>
</evidence>
<dbReference type="AlphaFoldDB" id="A0A443NPD5"/>
<keyword evidence="4" id="KW-1185">Reference proteome</keyword>